<protein>
    <submittedName>
        <fullName evidence="2">Uncharacterized protein</fullName>
    </submittedName>
</protein>
<organism evidence="2 3">
    <name type="scientific">Mycena venus</name>
    <dbReference type="NCBI Taxonomy" id="2733690"/>
    <lineage>
        <taxon>Eukaryota</taxon>
        <taxon>Fungi</taxon>
        <taxon>Dikarya</taxon>
        <taxon>Basidiomycota</taxon>
        <taxon>Agaricomycotina</taxon>
        <taxon>Agaricomycetes</taxon>
        <taxon>Agaricomycetidae</taxon>
        <taxon>Agaricales</taxon>
        <taxon>Marasmiineae</taxon>
        <taxon>Mycenaceae</taxon>
        <taxon>Mycena</taxon>
    </lineage>
</organism>
<comment type="caution">
    <text evidence="2">The sequence shown here is derived from an EMBL/GenBank/DDBJ whole genome shotgun (WGS) entry which is preliminary data.</text>
</comment>
<reference evidence="2" key="1">
    <citation type="submission" date="2020-05" db="EMBL/GenBank/DDBJ databases">
        <title>Mycena genomes resolve the evolution of fungal bioluminescence.</title>
        <authorList>
            <person name="Tsai I.J."/>
        </authorList>
    </citation>
    <scope>NUCLEOTIDE SEQUENCE</scope>
    <source>
        <strain evidence="2">CCC161011</strain>
    </source>
</reference>
<proteinExistence type="predicted"/>
<dbReference type="EMBL" id="JACAZI010000037">
    <property type="protein sequence ID" value="KAF7328214.1"/>
    <property type="molecule type" value="Genomic_DNA"/>
</dbReference>
<keyword evidence="3" id="KW-1185">Reference proteome</keyword>
<dbReference type="AlphaFoldDB" id="A0A8H6WRG9"/>
<name>A0A8H6WRG9_9AGAR</name>
<dbReference type="OrthoDB" id="3244185at2759"/>
<feature type="region of interest" description="Disordered" evidence="1">
    <location>
        <begin position="1"/>
        <end position="28"/>
    </location>
</feature>
<gene>
    <name evidence="2" type="ORF">MVEN_02561100</name>
</gene>
<feature type="compositionally biased region" description="Low complexity" evidence="1">
    <location>
        <begin position="1"/>
        <end position="14"/>
    </location>
</feature>
<dbReference type="Proteomes" id="UP000620124">
    <property type="component" value="Unassembled WGS sequence"/>
</dbReference>
<evidence type="ECO:0000313" key="3">
    <source>
        <dbReference type="Proteomes" id="UP000620124"/>
    </source>
</evidence>
<evidence type="ECO:0000313" key="2">
    <source>
        <dbReference type="EMBL" id="KAF7328214.1"/>
    </source>
</evidence>
<accession>A0A8H6WRG9</accession>
<sequence length="95" mass="9936">MSLAPGSVSASSSPKIPEVGRRHSTNLVRATAPAPAKLGERKAAVPACLDFALVRTGEPNPLTEGTALSGLRVAQVKVIFELPKHYPVKRGKPLA</sequence>
<evidence type="ECO:0000256" key="1">
    <source>
        <dbReference type="SAM" id="MobiDB-lite"/>
    </source>
</evidence>